<reference evidence="5 6" key="1">
    <citation type="submission" date="2019-05" db="EMBL/GenBank/DDBJ databases">
        <title>Colwellia ponticola sp. nov., isolated from seawater.</title>
        <authorList>
            <person name="Yoon J.-H."/>
        </authorList>
    </citation>
    <scope>NUCLEOTIDE SEQUENCE [LARGE SCALE GENOMIC DNA]</scope>
    <source>
        <strain evidence="5 6">OISW-25</strain>
    </source>
</reference>
<evidence type="ECO:0000256" key="3">
    <source>
        <dbReference type="HAMAP-Rule" id="MF_01150"/>
    </source>
</evidence>
<dbReference type="NCBIfam" id="NF003442">
    <property type="entry name" value="PRK04976.1"/>
    <property type="match status" value="1"/>
</dbReference>
<evidence type="ECO:0000256" key="1">
    <source>
        <dbReference type="ARBA" id="ARBA00022490"/>
    </source>
</evidence>
<comment type="function">
    <text evidence="3">Involved in the biogenesis of TorA. Acts on TorA before the insertion of the molybdenum cofactor and, as a result, probably favors a conformation of the apoenzyme that is competent for acquiring the cofactor.</text>
</comment>
<keyword evidence="2 3" id="KW-0143">Chaperone</keyword>
<dbReference type="EMBL" id="SZVP01000003">
    <property type="protein sequence ID" value="TMM46539.1"/>
    <property type="molecule type" value="Genomic_DNA"/>
</dbReference>
<dbReference type="OrthoDB" id="7849731at2"/>
<proteinExistence type="inferred from homology"/>
<dbReference type="Gene3D" id="1.20.1280.20">
    <property type="entry name" value="HscB, C-terminal domain"/>
    <property type="match status" value="1"/>
</dbReference>
<dbReference type="GO" id="GO:0005737">
    <property type="term" value="C:cytoplasm"/>
    <property type="evidence" value="ECO:0007669"/>
    <property type="project" value="UniProtKB-SubCell"/>
</dbReference>
<dbReference type="AlphaFoldDB" id="A0A8H2JN99"/>
<accession>A0A8H2JN99</accession>
<dbReference type="HAMAP" id="MF_01150">
    <property type="entry name" value="TorD"/>
    <property type="match status" value="1"/>
</dbReference>
<dbReference type="InterPro" id="IPR050289">
    <property type="entry name" value="TorD/DmsD_chaperones"/>
</dbReference>
<keyword evidence="6" id="KW-1185">Reference proteome</keyword>
<dbReference type="InterPro" id="IPR023069">
    <property type="entry name" value="Chaperone_TorD"/>
</dbReference>
<evidence type="ECO:0000313" key="5">
    <source>
        <dbReference type="EMBL" id="TMM46539.1"/>
    </source>
</evidence>
<dbReference type="Gene3D" id="1.20.120.1820">
    <property type="match status" value="1"/>
</dbReference>
<dbReference type="SUPFAM" id="SSF89155">
    <property type="entry name" value="TorD-like"/>
    <property type="match status" value="1"/>
</dbReference>
<comment type="subcellular location">
    <subcellularLocation>
        <location evidence="3">Cytoplasm</location>
    </subcellularLocation>
</comment>
<dbReference type="Proteomes" id="UP000307702">
    <property type="component" value="Unassembled WGS sequence"/>
</dbReference>
<dbReference type="InterPro" id="IPR036411">
    <property type="entry name" value="TorD-like_sf"/>
</dbReference>
<dbReference type="InterPro" id="IPR020945">
    <property type="entry name" value="DMSO/NO3_reduct_chaperone"/>
</dbReference>
<dbReference type="Pfam" id="PF02613">
    <property type="entry name" value="Nitrate_red_del"/>
    <property type="match status" value="1"/>
</dbReference>
<feature type="region of interest" description="Disordered" evidence="4">
    <location>
        <begin position="118"/>
        <end position="138"/>
    </location>
</feature>
<comment type="caution">
    <text evidence="5">The sequence shown here is derived from an EMBL/GenBank/DDBJ whole genome shotgun (WGS) entry which is preliminary data.</text>
</comment>
<dbReference type="PANTHER" id="PTHR34227:SF11">
    <property type="entry name" value="CHAPERONE PROTEIN TORD"/>
    <property type="match status" value="1"/>
</dbReference>
<organism evidence="5 6">
    <name type="scientific">Colwellia ponticola</name>
    <dbReference type="NCBI Taxonomy" id="2304625"/>
    <lineage>
        <taxon>Bacteria</taxon>
        <taxon>Pseudomonadati</taxon>
        <taxon>Pseudomonadota</taxon>
        <taxon>Gammaproteobacteria</taxon>
        <taxon>Alteromonadales</taxon>
        <taxon>Colwelliaceae</taxon>
        <taxon>Colwellia</taxon>
    </lineage>
</organism>
<keyword evidence="1 3" id="KW-0963">Cytoplasm</keyword>
<sequence length="235" mass="26083">MKNKEVSKITKKDCAELVAENQARALVYNLLSTLFAKEVTEDFVTQLTSTQGQQLLHVLAFEPTLAPSIKVLSAKLAELNSKEALLTLAADFCGLFLVAGKSSVSPYAGQYITNVDNTGSSTKAPSNTQANDNNKSEQKQTFGELHQLMMAFLQHSEMQIHRDFPEPADHIAVMLAYLAHLSTSASTEVQLSFINNYLMTWLSDFTEQVKCYDPGGFYRAVAELTFEWIKLEVSD</sequence>
<dbReference type="GO" id="GO:0051259">
    <property type="term" value="P:protein complex oligomerization"/>
    <property type="evidence" value="ECO:0007669"/>
    <property type="project" value="InterPro"/>
</dbReference>
<protein>
    <recommendedName>
        <fullName evidence="3">Chaperone protein TorD</fullName>
    </recommendedName>
</protein>
<evidence type="ECO:0000256" key="4">
    <source>
        <dbReference type="SAM" id="MobiDB-lite"/>
    </source>
</evidence>
<dbReference type="GO" id="GO:0006457">
    <property type="term" value="P:protein folding"/>
    <property type="evidence" value="ECO:0007669"/>
    <property type="project" value="UniProtKB-UniRule"/>
</dbReference>
<evidence type="ECO:0000313" key="6">
    <source>
        <dbReference type="Proteomes" id="UP000307702"/>
    </source>
</evidence>
<feature type="compositionally biased region" description="Polar residues" evidence="4">
    <location>
        <begin position="118"/>
        <end position="133"/>
    </location>
</feature>
<gene>
    <name evidence="3 5" type="primary">torD</name>
    <name evidence="5" type="ORF">FCS21_05630</name>
</gene>
<dbReference type="PANTHER" id="PTHR34227">
    <property type="entry name" value="CHAPERONE PROTEIN YCDY"/>
    <property type="match status" value="1"/>
</dbReference>
<evidence type="ECO:0000256" key="2">
    <source>
        <dbReference type="ARBA" id="ARBA00023186"/>
    </source>
</evidence>
<dbReference type="InterPro" id="IPR036386">
    <property type="entry name" value="HscB_C_sf"/>
</dbReference>
<comment type="similarity">
    <text evidence="3">Belongs to the TorD/DmsD family. TorD subfamily.</text>
</comment>
<name>A0A8H2JN99_9GAMM</name>